<evidence type="ECO:0000259" key="5">
    <source>
        <dbReference type="PROSITE" id="PS51461"/>
    </source>
</evidence>
<dbReference type="Proteomes" id="UP000515161">
    <property type="component" value="Unplaced"/>
</dbReference>
<name>A0A6P8W6S4_GYMAC</name>
<proteinExistence type="predicted"/>
<dbReference type="GO" id="GO:0005576">
    <property type="term" value="C:extracellular region"/>
    <property type="evidence" value="ECO:0007669"/>
    <property type="project" value="UniProtKB-SubCell"/>
</dbReference>
<dbReference type="Pfam" id="PF01410">
    <property type="entry name" value="COLFI"/>
    <property type="match status" value="1"/>
</dbReference>
<dbReference type="InterPro" id="IPR000885">
    <property type="entry name" value="Fib_collagen_C"/>
</dbReference>
<dbReference type="AlphaFoldDB" id="A0A6P8W6S4"/>
<dbReference type="GO" id="GO:0005581">
    <property type="term" value="C:collagen trimer"/>
    <property type="evidence" value="ECO:0007669"/>
    <property type="project" value="UniProtKB-KW"/>
</dbReference>
<feature type="region of interest" description="Disordered" evidence="4">
    <location>
        <begin position="16"/>
        <end position="41"/>
    </location>
</feature>
<reference evidence="7" key="1">
    <citation type="submission" date="2025-08" db="UniProtKB">
        <authorList>
            <consortium name="RefSeq"/>
        </authorList>
    </citation>
    <scope>IDENTIFICATION</scope>
</reference>
<gene>
    <name evidence="7" type="primary">LOC117561316</name>
</gene>
<comment type="subcellular location">
    <subcellularLocation>
        <location evidence="1">Secreted</location>
    </subcellularLocation>
</comment>
<sequence>MLLSYWKRTFRIGSRRWSEEEEEEEEEEEDSFSWPQGTKEDPATSCYELGLIHPHLSDGFFYMDPNQGCPHDSVRVFCNFTAGGATCIEPLPSQIKLSWKPKKKNAPVQWFSQQHAGNKFEYSGLDVVQLRFLRLHSLSSSQLLTLRCSENSSRSAGDTSSADHLVGDTPSADHLVGDTPSADHLVGDSGTEIPSHFTSVSRRGYEVEVSVTVRGGTELHRGDMQLLPVRDVGVEPTVCSPTVSEITAVLGPLCFL</sequence>
<organism evidence="6 7">
    <name type="scientific">Gymnodraco acuticeps</name>
    <name type="common">Antarctic dragonfish</name>
    <dbReference type="NCBI Taxonomy" id="8218"/>
    <lineage>
        <taxon>Eukaryota</taxon>
        <taxon>Metazoa</taxon>
        <taxon>Chordata</taxon>
        <taxon>Craniata</taxon>
        <taxon>Vertebrata</taxon>
        <taxon>Euteleostomi</taxon>
        <taxon>Actinopterygii</taxon>
        <taxon>Neopterygii</taxon>
        <taxon>Teleostei</taxon>
        <taxon>Neoteleostei</taxon>
        <taxon>Acanthomorphata</taxon>
        <taxon>Eupercaria</taxon>
        <taxon>Perciformes</taxon>
        <taxon>Notothenioidei</taxon>
        <taxon>Bathydraconidae</taxon>
        <taxon>Gymnodraco</taxon>
    </lineage>
</organism>
<dbReference type="Gene3D" id="2.60.120.1000">
    <property type="match status" value="1"/>
</dbReference>
<accession>A0A6P8W6S4</accession>
<dbReference type="InParanoid" id="A0A6P8W6S4"/>
<feature type="compositionally biased region" description="Acidic residues" evidence="4">
    <location>
        <begin position="19"/>
        <end position="31"/>
    </location>
</feature>
<keyword evidence="2" id="KW-0964">Secreted</keyword>
<evidence type="ECO:0000256" key="4">
    <source>
        <dbReference type="SAM" id="MobiDB-lite"/>
    </source>
</evidence>
<evidence type="ECO:0000256" key="1">
    <source>
        <dbReference type="ARBA" id="ARBA00004613"/>
    </source>
</evidence>
<evidence type="ECO:0000313" key="7">
    <source>
        <dbReference type="RefSeq" id="XP_034094493.1"/>
    </source>
</evidence>
<dbReference type="OrthoDB" id="8939548at2759"/>
<dbReference type="KEGG" id="gacu:117561316"/>
<evidence type="ECO:0000256" key="3">
    <source>
        <dbReference type="ARBA" id="ARBA00023119"/>
    </source>
</evidence>
<keyword evidence="3" id="KW-0176">Collagen</keyword>
<feature type="compositionally biased region" description="Polar residues" evidence="4">
    <location>
        <begin position="153"/>
        <end position="162"/>
    </location>
</feature>
<dbReference type="RefSeq" id="XP_034094493.1">
    <property type="nucleotide sequence ID" value="XM_034238602.1"/>
</dbReference>
<dbReference type="GO" id="GO:0005201">
    <property type="term" value="F:extracellular matrix structural constituent"/>
    <property type="evidence" value="ECO:0007669"/>
    <property type="project" value="InterPro"/>
</dbReference>
<protein>
    <submittedName>
        <fullName evidence="7">Collagen alpha-3(V) chain-like</fullName>
    </submittedName>
</protein>
<keyword evidence="6" id="KW-1185">Reference proteome</keyword>
<feature type="domain" description="Fibrillar collagen NC1" evidence="5">
    <location>
        <begin position="14"/>
        <end position="256"/>
    </location>
</feature>
<dbReference type="GeneID" id="117561316"/>
<evidence type="ECO:0000256" key="2">
    <source>
        <dbReference type="ARBA" id="ARBA00022525"/>
    </source>
</evidence>
<dbReference type="SMART" id="SM00038">
    <property type="entry name" value="COLFI"/>
    <property type="match status" value="1"/>
</dbReference>
<evidence type="ECO:0000313" key="6">
    <source>
        <dbReference type="Proteomes" id="UP000515161"/>
    </source>
</evidence>
<feature type="region of interest" description="Disordered" evidence="4">
    <location>
        <begin position="153"/>
        <end position="194"/>
    </location>
</feature>
<dbReference type="PROSITE" id="PS51461">
    <property type="entry name" value="NC1_FIB"/>
    <property type="match status" value="1"/>
</dbReference>